<dbReference type="RefSeq" id="WP_086499930.1">
    <property type="nucleotide sequence ID" value="NZ_MSSV01000003.1"/>
</dbReference>
<evidence type="ECO:0000256" key="2">
    <source>
        <dbReference type="SAM" id="SignalP"/>
    </source>
</evidence>
<evidence type="ECO:0000256" key="1">
    <source>
        <dbReference type="PROSITE-ProRule" id="PRU00339"/>
    </source>
</evidence>
<reference evidence="4 6" key="2">
    <citation type="submission" date="2019-08" db="EMBL/GenBank/DDBJ databases">
        <title>Genome of Algoriphagus ratkowskyi IC026.</title>
        <authorList>
            <person name="Bowman J.P."/>
        </authorList>
    </citation>
    <scope>NUCLEOTIDE SEQUENCE [LARGE SCALE GENOMIC DNA]</scope>
    <source>
        <strain evidence="4 6">IC026</strain>
    </source>
</reference>
<dbReference type="Gene3D" id="1.25.40.10">
    <property type="entry name" value="Tetratricopeptide repeat domain"/>
    <property type="match status" value="1"/>
</dbReference>
<organism evidence="3 5">
    <name type="scientific">Algoriphagus ratkowskyi</name>
    <dbReference type="NCBI Taxonomy" id="57028"/>
    <lineage>
        <taxon>Bacteria</taxon>
        <taxon>Pseudomonadati</taxon>
        <taxon>Bacteroidota</taxon>
        <taxon>Cytophagia</taxon>
        <taxon>Cytophagales</taxon>
        <taxon>Cyclobacteriaceae</taxon>
        <taxon>Algoriphagus</taxon>
    </lineage>
</organism>
<protein>
    <submittedName>
        <fullName evidence="4">Tetratricopeptide repeat protein</fullName>
    </submittedName>
</protein>
<keyword evidence="6" id="KW-1185">Reference proteome</keyword>
<evidence type="ECO:0000313" key="3">
    <source>
        <dbReference type="EMBL" id="PZX59895.1"/>
    </source>
</evidence>
<comment type="caution">
    <text evidence="3">The sequence shown here is derived from an EMBL/GenBank/DDBJ whole genome shotgun (WGS) entry which is preliminary data.</text>
</comment>
<name>A0A2W7SAI7_9BACT</name>
<dbReference type="AlphaFoldDB" id="A0A2W7SAI7"/>
<dbReference type="SMART" id="SM00028">
    <property type="entry name" value="TPR"/>
    <property type="match status" value="2"/>
</dbReference>
<reference evidence="3 5" key="1">
    <citation type="submission" date="2018-06" db="EMBL/GenBank/DDBJ databases">
        <title>Genomic Encyclopedia of Archaeal and Bacterial Type Strains, Phase II (KMG-II): from individual species to whole genera.</title>
        <authorList>
            <person name="Goeker M."/>
        </authorList>
    </citation>
    <scope>NUCLEOTIDE SEQUENCE [LARGE SCALE GENOMIC DNA]</scope>
    <source>
        <strain evidence="3 5">DSM 22686</strain>
    </source>
</reference>
<dbReference type="OrthoDB" id="1490653at2"/>
<feature type="chain" id="PRO_5015884341" evidence="2">
    <location>
        <begin position="22"/>
        <end position="433"/>
    </location>
</feature>
<gene>
    <name evidence="4" type="ORF">ESW18_06310</name>
    <name evidence="3" type="ORF">LV84_01104</name>
</gene>
<dbReference type="InterPro" id="IPR019734">
    <property type="entry name" value="TPR_rpt"/>
</dbReference>
<evidence type="ECO:0000313" key="4">
    <source>
        <dbReference type="EMBL" id="TXD78402.1"/>
    </source>
</evidence>
<accession>A0A2W7SAI7</accession>
<dbReference type="InterPro" id="IPR011990">
    <property type="entry name" value="TPR-like_helical_dom_sf"/>
</dbReference>
<dbReference type="SUPFAM" id="SSF48452">
    <property type="entry name" value="TPR-like"/>
    <property type="match status" value="1"/>
</dbReference>
<dbReference type="PROSITE" id="PS50005">
    <property type="entry name" value="TPR"/>
    <property type="match status" value="1"/>
</dbReference>
<feature type="repeat" description="TPR" evidence="1">
    <location>
        <begin position="312"/>
        <end position="345"/>
    </location>
</feature>
<keyword evidence="2" id="KW-0732">Signal</keyword>
<dbReference type="EMBL" id="QKZU01000003">
    <property type="protein sequence ID" value="PZX59895.1"/>
    <property type="molecule type" value="Genomic_DNA"/>
</dbReference>
<sequence>MKIKSTILGIAALLVAGLVQAQDFKFPADPALEKKARELNAAYTDYKDSEQFIEATHPLNWLLVNVPNLNESIYQNGVVIYDAASKATTDEAQKRVYQDSVMSIFIKRGEIYKDEAKWIENKAYYGYEYFKGDEDKIPSVAKDFERAIELNGGLVTTGLYAYYFNIVYRNYAYHSAYTPEQVLEKFNFIQSEFDKAEAKGEDIATLRGTTEQILAAMELIDCNFIENTMGPKLAADPTNEALATQIFNYSVQYKCYSTKAFLQALEIKHANEPSFSTSQVIAMRYMQEENSDKAEAMWGQALKLAENNTQKADAQMELAKIYAKQGKKSAARSAAKEVANLDPSRNSDIYSMIGGMYMNSFNDCKGGVSVIKDRAVFIAAYNAYQKAGDSSGMAQARAQFPSKEEVFAEGMQIGQSLSTGCWVGESVSLATRD</sequence>
<dbReference type="EMBL" id="VORV01000004">
    <property type="protein sequence ID" value="TXD78402.1"/>
    <property type="molecule type" value="Genomic_DNA"/>
</dbReference>
<evidence type="ECO:0000313" key="5">
    <source>
        <dbReference type="Proteomes" id="UP000249115"/>
    </source>
</evidence>
<proteinExistence type="predicted"/>
<keyword evidence="1" id="KW-0802">TPR repeat</keyword>
<feature type="signal peptide" evidence="2">
    <location>
        <begin position="1"/>
        <end position="21"/>
    </location>
</feature>
<dbReference type="Proteomes" id="UP000249115">
    <property type="component" value="Unassembled WGS sequence"/>
</dbReference>
<evidence type="ECO:0000313" key="6">
    <source>
        <dbReference type="Proteomes" id="UP000321927"/>
    </source>
</evidence>
<dbReference type="Proteomes" id="UP000321927">
    <property type="component" value="Unassembled WGS sequence"/>
</dbReference>